<feature type="non-terminal residue" evidence="2">
    <location>
        <position position="115"/>
    </location>
</feature>
<keyword evidence="3" id="KW-1185">Reference proteome</keyword>
<evidence type="ECO:0000313" key="2">
    <source>
        <dbReference type="EMBL" id="CAK0837045.1"/>
    </source>
</evidence>
<protein>
    <submittedName>
        <fullName evidence="2">Uncharacterized protein</fullName>
    </submittedName>
</protein>
<evidence type="ECO:0000256" key="1">
    <source>
        <dbReference type="SAM" id="MobiDB-lite"/>
    </source>
</evidence>
<dbReference type="Proteomes" id="UP001189429">
    <property type="component" value="Unassembled WGS sequence"/>
</dbReference>
<feature type="non-terminal residue" evidence="2">
    <location>
        <position position="1"/>
    </location>
</feature>
<name>A0ABN9SX75_9DINO</name>
<feature type="region of interest" description="Disordered" evidence="1">
    <location>
        <begin position="78"/>
        <end position="115"/>
    </location>
</feature>
<comment type="caution">
    <text evidence="2">The sequence shown here is derived from an EMBL/GenBank/DDBJ whole genome shotgun (WGS) entry which is preliminary data.</text>
</comment>
<reference evidence="2" key="1">
    <citation type="submission" date="2023-10" db="EMBL/GenBank/DDBJ databases">
        <authorList>
            <person name="Chen Y."/>
            <person name="Shah S."/>
            <person name="Dougan E. K."/>
            <person name="Thang M."/>
            <person name="Chan C."/>
        </authorList>
    </citation>
    <scope>NUCLEOTIDE SEQUENCE [LARGE SCALE GENOMIC DNA]</scope>
</reference>
<dbReference type="EMBL" id="CAUYUJ010013991">
    <property type="protein sequence ID" value="CAK0837045.1"/>
    <property type="molecule type" value="Genomic_DNA"/>
</dbReference>
<proteinExistence type="predicted"/>
<gene>
    <name evidence="2" type="ORF">PCOR1329_LOCUS33346</name>
</gene>
<accession>A0ABN9SX75</accession>
<organism evidence="2 3">
    <name type="scientific">Prorocentrum cordatum</name>
    <dbReference type="NCBI Taxonomy" id="2364126"/>
    <lineage>
        <taxon>Eukaryota</taxon>
        <taxon>Sar</taxon>
        <taxon>Alveolata</taxon>
        <taxon>Dinophyceae</taxon>
        <taxon>Prorocentrales</taxon>
        <taxon>Prorocentraceae</taxon>
        <taxon>Prorocentrum</taxon>
    </lineage>
</organism>
<evidence type="ECO:0000313" key="3">
    <source>
        <dbReference type="Proteomes" id="UP001189429"/>
    </source>
</evidence>
<sequence length="115" mass="13090">AHARAAERAALTQSAAADRMLDFIAMYRARVDGLTDENTRLRRQLLHELRSTSRDRLNERRRGVVLSLLERTAEPAMELLEQRGQFDSQGDQSDSQDDQSDNVSADYYCDEGEDT</sequence>